<keyword evidence="15" id="KW-1185">Reference proteome</keyword>
<evidence type="ECO:0000313" key="15">
    <source>
        <dbReference type="Proteomes" id="UP001597452"/>
    </source>
</evidence>
<feature type="active site" evidence="10">
    <location>
        <position position="184"/>
    </location>
</feature>
<dbReference type="NCBIfam" id="NF040815">
    <property type="entry name" value="recomb_XerA_Arch"/>
    <property type="match status" value="1"/>
</dbReference>
<feature type="active site" evidence="10">
    <location>
        <position position="257"/>
    </location>
</feature>
<sequence length="311" mass="36207">MKFNRFGKGNDVKLDDSLINAFEDFLKVEKNASPLTIKSYTDDINQFYTFLSKEAIQHLEDVTHTIIRIYLTDLYNRQLSRRSVSRKLSSLRSYYHYLEQEGVVSHNPFKQVTMPKAQKHLPEFFYEEELVKLFEVEDLRTPLGQRNQALLELFYATGVRVGEIVKIHKNDIDFHISTILIHGKGNKERYVPFGSFAEHALKTYLREGREQLLSNSNEDYNSVFLNNRGQPLSGRGVRYILNKMIERASLTSTIHPHKLRHTFATHLLNEGADLRTVQEMLGHESLSSTQVYTHVTKDYLQNVYKNAHPRS</sequence>
<dbReference type="Gene3D" id="1.10.150.130">
    <property type="match status" value="1"/>
</dbReference>
<feature type="active site" evidence="10">
    <location>
        <position position="283"/>
    </location>
</feature>
<dbReference type="EMBL" id="JBHUMZ010000016">
    <property type="protein sequence ID" value="MFD2638263.1"/>
    <property type="molecule type" value="Genomic_DNA"/>
</dbReference>
<protein>
    <recommendedName>
        <fullName evidence="10 11">Tyrosine recombinase XerC</fullName>
    </recommendedName>
</protein>
<dbReference type="PANTHER" id="PTHR30349">
    <property type="entry name" value="PHAGE INTEGRASE-RELATED"/>
    <property type="match status" value="1"/>
</dbReference>
<keyword evidence="8 10" id="KW-0233">DNA recombination</keyword>
<feature type="domain" description="Tyr recombinase" evidence="12">
    <location>
        <begin position="120"/>
        <end position="305"/>
    </location>
</feature>
<dbReference type="PROSITE" id="PS51898">
    <property type="entry name" value="TYR_RECOMBINASE"/>
    <property type="match status" value="1"/>
</dbReference>
<dbReference type="Pfam" id="PF02899">
    <property type="entry name" value="Phage_int_SAM_1"/>
    <property type="match status" value="1"/>
</dbReference>
<evidence type="ECO:0000256" key="1">
    <source>
        <dbReference type="ARBA" id="ARBA00004496"/>
    </source>
</evidence>
<evidence type="ECO:0000256" key="6">
    <source>
        <dbReference type="ARBA" id="ARBA00022908"/>
    </source>
</evidence>
<evidence type="ECO:0000256" key="8">
    <source>
        <dbReference type="ARBA" id="ARBA00023172"/>
    </source>
</evidence>
<reference evidence="15" key="1">
    <citation type="journal article" date="2019" name="Int. J. Syst. Evol. Microbiol.">
        <title>The Global Catalogue of Microorganisms (GCM) 10K type strain sequencing project: providing services to taxonomists for standard genome sequencing and annotation.</title>
        <authorList>
            <consortium name="The Broad Institute Genomics Platform"/>
            <consortium name="The Broad Institute Genome Sequencing Center for Infectious Disease"/>
            <person name="Wu L."/>
            <person name="Ma J."/>
        </authorList>
    </citation>
    <scope>NUCLEOTIDE SEQUENCE [LARGE SCALE GENOMIC DNA]</scope>
    <source>
        <strain evidence="15">TISTR 1571</strain>
    </source>
</reference>
<keyword evidence="4 10" id="KW-0132">Cell division</keyword>
<feature type="active site" evidence="10">
    <location>
        <position position="160"/>
    </location>
</feature>
<dbReference type="PROSITE" id="PS51900">
    <property type="entry name" value="CB"/>
    <property type="match status" value="1"/>
</dbReference>
<comment type="function">
    <text evidence="10">Site-specific tyrosine recombinase, which acts by catalyzing the cutting and rejoining of the recombining DNA molecules. The XerC-XerD complex is essential to convert dimers of the bacterial chromosome into monomers to permit their segregation at cell division. It also contributes to the segregational stability of plasmids.</text>
</comment>
<evidence type="ECO:0000259" key="13">
    <source>
        <dbReference type="PROSITE" id="PS51900"/>
    </source>
</evidence>
<dbReference type="InterPro" id="IPR013762">
    <property type="entry name" value="Integrase-like_cat_sf"/>
</dbReference>
<dbReference type="PANTHER" id="PTHR30349:SF77">
    <property type="entry name" value="TYROSINE RECOMBINASE XERC"/>
    <property type="match status" value="1"/>
</dbReference>
<dbReference type="InterPro" id="IPR050090">
    <property type="entry name" value="Tyrosine_recombinase_XerCD"/>
</dbReference>
<evidence type="ECO:0000256" key="4">
    <source>
        <dbReference type="ARBA" id="ARBA00022618"/>
    </source>
</evidence>
<dbReference type="NCBIfam" id="NF001399">
    <property type="entry name" value="PRK00283.1"/>
    <property type="match status" value="1"/>
</dbReference>
<dbReference type="Gene3D" id="1.10.443.10">
    <property type="entry name" value="Intergrase catalytic core"/>
    <property type="match status" value="1"/>
</dbReference>
<comment type="subunit">
    <text evidence="10">Forms a cyclic heterotetrameric complex composed of two molecules of XerC and two molecules of XerD.</text>
</comment>
<keyword evidence="6 10" id="KW-0229">DNA integration</keyword>
<evidence type="ECO:0000313" key="14">
    <source>
        <dbReference type="EMBL" id="MFD2638263.1"/>
    </source>
</evidence>
<dbReference type="NCBIfam" id="TIGR02224">
    <property type="entry name" value="recomb_XerC"/>
    <property type="match status" value="1"/>
</dbReference>
<organism evidence="14 15">
    <name type="scientific">Piscibacillus salipiscarius</name>
    <dbReference type="NCBI Taxonomy" id="299480"/>
    <lineage>
        <taxon>Bacteria</taxon>
        <taxon>Bacillati</taxon>
        <taxon>Bacillota</taxon>
        <taxon>Bacilli</taxon>
        <taxon>Bacillales</taxon>
        <taxon>Bacillaceae</taxon>
        <taxon>Piscibacillus</taxon>
    </lineage>
</organism>
<comment type="similarity">
    <text evidence="2 10">Belongs to the 'phage' integrase family. XerC subfamily.</text>
</comment>
<keyword evidence="7 10" id="KW-0238">DNA-binding</keyword>
<comment type="subcellular location">
    <subcellularLocation>
        <location evidence="1 10">Cytoplasm</location>
    </subcellularLocation>
</comment>
<dbReference type="InterPro" id="IPR044068">
    <property type="entry name" value="CB"/>
</dbReference>
<proteinExistence type="inferred from homology"/>
<keyword evidence="5 10" id="KW-0159">Chromosome partition</keyword>
<dbReference type="InterPro" id="IPR011010">
    <property type="entry name" value="DNA_brk_join_enz"/>
</dbReference>
<dbReference type="InterPro" id="IPR023009">
    <property type="entry name" value="Tyrosine_recombinase_XerC/XerD"/>
</dbReference>
<dbReference type="SUPFAM" id="SSF56349">
    <property type="entry name" value="DNA breaking-rejoining enzymes"/>
    <property type="match status" value="1"/>
</dbReference>
<dbReference type="CDD" id="cd00798">
    <property type="entry name" value="INT_XerDC_C"/>
    <property type="match status" value="1"/>
</dbReference>
<comment type="caution">
    <text evidence="14">The sequence shown here is derived from an EMBL/GenBank/DDBJ whole genome shotgun (WGS) entry which is preliminary data.</text>
</comment>
<dbReference type="InterPro" id="IPR011931">
    <property type="entry name" value="Recomb_XerC"/>
</dbReference>
<feature type="domain" description="Core-binding (CB)" evidence="13">
    <location>
        <begin position="13"/>
        <end position="99"/>
    </location>
</feature>
<keyword evidence="3 10" id="KW-0963">Cytoplasm</keyword>
<dbReference type="InterPro" id="IPR004107">
    <property type="entry name" value="Integrase_SAM-like_N"/>
</dbReference>
<evidence type="ECO:0000256" key="5">
    <source>
        <dbReference type="ARBA" id="ARBA00022829"/>
    </source>
</evidence>
<keyword evidence="9 10" id="KW-0131">Cell cycle</keyword>
<name>A0ABW5Q8P0_9BACI</name>
<feature type="active site" description="O-(3'-phospho-DNA)-tyrosine intermediate" evidence="10">
    <location>
        <position position="292"/>
    </location>
</feature>
<dbReference type="Pfam" id="PF00589">
    <property type="entry name" value="Phage_integrase"/>
    <property type="match status" value="1"/>
</dbReference>
<feature type="active site" evidence="10">
    <location>
        <position position="260"/>
    </location>
</feature>
<dbReference type="HAMAP" id="MF_01808">
    <property type="entry name" value="Recomb_XerC_XerD"/>
    <property type="match status" value="1"/>
</dbReference>
<evidence type="ECO:0000256" key="3">
    <source>
        <dbReference type="ARBA" id="ARBA00022490"/>
    </source>
</evidence>
<accession>A0ABW5Q8P0</accession>
<gene>
    <name evidence="10 14" type="primary">xerC</name>
    <name evidence="14" type="ORF">ACFSW4_05260</name>
</gene>
<evidence type="ECO:0000259" key="12">
    <source>
        <dbReference type="PROSITE" id="PS51898"/>
    </source>
</evidence>
<evidence type="ECO:0000256" key="9">
    <source>
        <dbReference type="ARBA" id="ARBA00023306"/>
    </source>
</evidence>
<evidence type="ECO:0000256" key="11">
    <source>
        <dbReference type="NCBIfam" id="TIGR02224"/>
    </source>
</evidence>
<dbReference type="InterPro" id="IPR002104">
    <property type="entry name" value="Integrase_catalytic"/>
</dbReference>
<evidence type="ECO:0000256" key="2">
    <source>
        <dbReference type="ARBA" id="ARBA00006657"/>
    </source>
</evidence>
<evidence type="ECO:0000256" key="10">
    <source>
        <dbReference type="HAMAP-Rule" id="MF_01808"/>
    </source>
</evidence>
<evidence type="ECO:0000256" key="7">
    <source>
        <dbReference type="ARBA" id="ARBA00023125"/>
    </source>
</evidence>
<dbReference type="InterPro" id="IPR010998">
    <property type="entry name" value="Integrase_recombinase_N"/>
</dbReference>
<dbReference type="Proteomes" id="UP001597452">
    <property type="component" value="Unassembled WGS sequence"/>
</dbReference>